<protein>
    <submittedName>
        <fullName evidence="1">Uncharacterized protein</fullName>
    </submittedName>
</protein>
<dbReference type="Proteomes" id="UP000288361">
    <property type="component" value="Unassembled WGS sequence"/>
</dbReference>
<dbReference type="AlphaFoldDB" id="A0A432YXG9"/>
<accession>A0A432YXG9</accession>
<comment type="caution">
    <text evidence="1">The sequence shown here is derived from an EMBL/GenBank/DDBJ whole genome shotgun (WGS) entry which is preliminary data.</text>
</comment>
<name>A0A432YXG9_9GAMM</name>
<organism evidence="1 2">
    <name type="scientific">Idiomarina piscisalsi</name>
    <dbReference type="NCBI Taxonomy" id="1096243"/>
    <lineage>
        <taxon>Bacteria</taxon>
        <taxon>Pseudomonadati</taxon>
        <taxon>Pseudomonadota</taxon>
        <taxon>Gammaproteobacteria</taxon>
        <taxon>Alteromonadales</taxon>
        <taxon>Idiomarinaceae</taxon>
        <taxon>Idiomarina</taxon>
    </lineage>
</organism>
<reference evidence="1 2" key="1">
    <citation type="journal article" date="2011" name="Front. Microbiol.">
        <title>Genomic signatures of strain selection and enhancement in Bacillus atrophaeus var. globigii, a historical biowarfare simulant.</title>
        <authorList>
            <person name="Gibbons H.S."/>
            <person name="Broomall S.M."/>
            <person name="McNew L.A."/>
            <person name="Daligault H."/>
            <person name="Chapman C."/>
            <person name="Bruce D."/>
            <person name="Karavis M."/>
            <person name="Krepps M."/>
            <person name="McGregor P.A."/>
            <person name="Hong C."/>
            <person name="Park K.H."/>
            <person name="Akmal A."/>
            <person name="Feldman A."/>
            <person name="Lin J.S."/>
            <person name="Chang W.E."/>
            <person name="Higgs B.W."/>
            <person name="Demirev P."/>
            <person name="Lindquist J."/>
            <person name="Liem A."/>
            <person name="Fochler E."/>
            <person name="Read T.D."/>
            <person name="Tapia R."/>
            <person name="Johnson S."/>
            <person name="Bishop-Lilly K.A."/>
            <person name="Detter C."/>
            <person name="Han C."/>
            <person name="Sozhamannan S."/>
            <person name="Rosenzweig C.N."/>
            <person name="Skowronski E.W."/>
        </authorList>
    </citation>
    <scope>NUCLEOTIDE SEQUENCE [LARGE SCALE GENOMIC DNA]</scope>
    <source>
        <strain evidence="1 2">TPS4-2</strain>
    </source>
</reference>
<evidence type="ECO:0000313" key="1">
    <source>
        <dbReference type="EMBL" id="RUO68002.1"/>
    </source>
</evidence>
<dbReference type="EMBL" id="PIQA01000001">
    <property type="protein sequence ID" value="RUO68002.1"/>
    <property type="molecule type" value="Genomic_DNA"/>
</dbReference>
<proteinExistence type="predicted"/>
<evidence type="ECO:0000313" key="2">
    <source>
        <dbReference type="Proteomes" id="UP000288361"/>
    </source>
</evidence>
<sequence length="151" mass="18329">MSERNPRKYFKKMSLEDYRKLIKDERTAHSRMSEIRRKHLERRLMFQERAEWRRERDNYRFLEDNYKPIIQDSVVIITELNSLEFKDFPEFYHAAIKHLNAVVADKRREPKVRASAMIALGRSSYFNLQARAMFKVMYAIDYARETSKGLE</sequence>
<dbReference type="RefSeq" id="WP_126751627.1">
    <property type="nucleotide sequence ID" value="NZ_JBHUMT010000016.1"/>
</dbReference>
<gene>
    <name evidence="1" type="ORF">CWI73_03860</name>
</gene>